<comment type="caution">
    <text evidence="5">The sequence shown here is derived from an EMBL/GenBank/DDBJ whole genome shotgun (WGS) entry which is preliminary data.</text>
</comment>
<keyword evidence="2" id="KW-0677">Repeat</keyword>
<feature type="domain" description="Fibronectin type-III" evidence="4">
    <location>
        <begin position="412"/>
        <end position="504"/>
    </location>
</feature>
<dbReference type="Gene3D" id="2.60.40.10">
    <property type="entry name" value="Immunoglobulins"/>
    <property type="match status" value="2"/>
</dbReference>
<evidence type="ECO:0000256" key="3">
    <source>
        <dbReference type="SAM" id="SignalP"/>
    </source>
</evidence>
<organism evidence="5 6">
    <name type="scientific">Candidatus Blautia faecigallinarum</name>
    <dbReference type="NCBI Taxonomy" id="2838488"/>
    <lineage>
        <taxon>Bacteria</taxon>
        <taxon>Bacillati</taxon>
        <taxon>Bacillota</taxon>
        <taxon>Clostridia</taxon>
        <taxon>Lachnospirales</taxon>
        <taxon>Lachnospiraceae</taxon>
        <taxon>Blautia</taxon>
    </lineage>
</organism>
<dbReference type="AlphaFoldDB" id="A0A9D2IT66"/>
<dbReference type="InterPro" id="IPR032675">
    <property type="entry name" value="LRR_dom_sf"/>
</dbReference>
<feature type="signal peptide" evidence="3">
    <location>
        <begin position="1"/>
        <end position="28"/>
    </location>
</feature>
<dbReference type="PANTHER" id="PTHR46652">
    <property type="entry name" value="LEUCINE-RICH REPEAT AND IQ DOMAIN-CONTAINING PROTEIN 1-RELATED"/>
    <property type="match status" value="1"/>
</dbReference>
<dbReference type="PANTHER" id="PTHR46652:SF7">
    <property type="entry name" value="LEUCINE-RICH REPEAT AND IQ DOMAIN-CONTAINING PROTEIN 1"/>
    <property type="match status" value="1"/>
</dbReference>
<dbReference type="InterPro" id="IPR050836">
    <property type="entry name" value="SDS22/Internalin_LRR"/>
</dbReference>
<dbReference type="InterPro" id="IPR013783">
    <property type="entry name" value="Ig-like_fold"/>
</dbReference>
<keyword evidence="3" id="KW-0732">Signal</keyword>
<dbReference type="PROSITE" id="PS51450">
    <property type="entry name" value="LRR"/>
    <property type="match status" value="1"/>
</dbReference>
<name>A0A9D2IT66_9FIRM</name>
<dbReference type="CDD" id="cd00063">
    <property type="entry name" value="FN3"/>
    <property type="match status" value="1"/>
</dbReference>
<evidence type="ECO:0000256" key="2">
    <source>
        <dbReference type="ARBA" id="ARBA00022737"/>
    </source>
</evidence>
<dbReference type="SUPFAM" id="SSF49265">
    <property type="entry name" value="Fibronectin type III"/>
    <property type="match status" value="1"/>
</dbReference>
<evidence type="ECO:0000313" key="6">
    <source>
        <dbReference type="Proteomes" id="UP000824041"/>
    </source>
</evidence>
<reference evidence="5" key="2">
    <citation type="submission" date="2021-04" db="EMBL/GenBank/DDBJ databases">
        <authorList>
            <person name="Gilroy R."/>
        </authorList>
    </citation>
    <scope>NUCLEOTIDE SEQUENCE</scope>
    <source>
        <strain evidence="5">14324</strain>
    </source>
</reference>
<dbReference type="EMBL" id="DXBU01000099">
    <property type="protein sequence ID" value="HIZ22573.1"/>
    <property type="molecule type" value="Genomic_DNA"/>
</dbReference>
<dbReference type="SUPFAM" id="SSF52058">
    <property type="entry name" value="L domain-like"/>
    <property type="match status" value="1"/>
</dbReference>
<evidence type="ECO:0000256" key="1">
    <source>
        <dbReference type="ARBA" id="ARBA00022614"/>
    </source>
</evidence>
<dbReference type="InterPro" id="IPR001611">
    <property type="entry name" value="Leu-rich_rpt"/>
</dbReference>
<evidence type="ECO:0000313" key="5">
    <source>
        <dbReference type="EMBL" id="HIZ22573.1"/>
    </source>
</evidence>
<dbReference type="InterPro" id="IPR036116">
    <property type="entry name" value="FN3_sf"/>
</dbReference>
<dbReference type="Proteomes" id="UP000824041">
    <property type="component" value="Unassembled WGS sequence"/>
</dbReference>
<proteinExistence type="predicted"/>
<evidence type="ECO:0000259" key="4">
    <source>
        <dbReference type="PROSITE" id="PS50853"/>
    </source>
</evidence>
<feature type="chain" id="PRO_5039542630" evidence="3">
    <location>
        <begin position="29"/>
        <end position="504"/>
    </location>
</feature>
<dbReference type="Pfam" id="PF23952">
    <property type="entry name" value="LRR_EndoS"/>
    <property type="match status" value="1"/>
</dbReference>
<dbReference type="PROSITE" id="PS50853">
    <property type="entry name" value="FN3"/>
    <property type="match status" value="1"/>
</dbReference>
<sequence>MKNKKLYHACMASILSAAMLLTSVPVSAAEFTSGDTAEEVAAALAEQGEPIPAEEAEDASQISAKAASDVVQINAASFADANFREYVSSTIDTDKSGGLSSQEISAVKTIDVSNKNVARLNGIERFTALTRLNASNNKIASVDLSKNTKLTYVNLSHNNLTQVNLSKCTNGLITVMLNNNKLTKVTLPAAGRLGSLEYIDVSNNQIASQANAGLANISSETLTDLTEINASNNRITSFNCSGFAGILDLSNNRITTFTGGTEGFQAAAIYLDGSGNTLSNTSKVNFSTLGNAVPQRFTCSSAAKSKIVMVTPKLSASINSARDQVKVSIGSSSDNATVKLERRVGSGAFQTIATWTAGQLDDQEFGDNSYTDSNIEPGKTYTYKLTASVSIQNKDKVPVTWSSSKTVSVKAVPAAPSITVKNAGKRAVTITWKAVPGASGYNVFMGRKKNNVTNCIAKYTTKTSVKRTGLQSGGTYYFRANAFVQVNGKRYPGPYSGIKTIKAK</sequence>
<gene>
    <name evidence="5" type="ORF">IAA21_07245</name>
</gene>
<protein>
    <submittedName>
        <fullName evidence="5">Leucine-rich repeat domain-containing protein</fullName>
    </submittedName>
</protein>
<keyword evidence="1" id="KW-0433">Leucine-rich repeat</keyword>
<reference evidence="5" key="1">
    <citation type="journal article" date="2021" name="PeerJ">
        <title>Extensive microbial diversity within the chicken gut microbiome revealed by metagenomics and culture.</title>
        <authorList>
            <person name="Gilroy R."/>
            <person name="Ravi A."/>
            <person name="Getino M."/>
            <person name="Pursley I."/>
            <person name="Horton D.L."/>
            <person name="Alikhan N.F."/>
            <person name="Baker D."/>
            <person name="Gharbi K."/>
            <person name="Hall N."/>
            <person name="Watson M."/>
            <person name="Adriaenssens E.M."/>
            <person name="Foster-Nyarko E."/>
            <person name="Jarju S."/>
            <person name="Secka A."/>
            <person name="Antonio M."/>
            <person name="Oren A."/>
            <person name="Chaudhuri R.R."/>
            <person name="La Ragione R."/>
            <person name="Hildebrand F."/>
            <person name="Pallen M.J."/>
        </authorList>
    </citation>
    <scope>NUCLEOTIDE SEQUENCE</scope>
    <source>
        <strain evidence="5">14324</strain>
    </source>
</reference>
<dbReference type="InterPro" id="IPR003961">
    <property type="entry name" value="FN3_dom"/>
</dbReference>
<dbReference type="SMART" id="SM00060">
    <property type="entry name" value="FN3"/>
    <property type="match status" value="2"/>
</dbReference>
<accession>A0A9D2IT66</accession>
<dbReference type="Gene3D" id="3.80.10.10">
    <property type="entry name" value="Ribonuclease Inhibitor"/>
    <property type="match status" value="1"/>
</dbReference>